<gene>
    <name evidence="2" type="ORF">ENL43_00990</name>
</gene>
<dbReference type="Proteomes" id="UP000886050">
    <property type="component" value="Unassembled WGS sequence"/>
</dbReference>
<keyword evidence="1" id="KW-0732">Signal</keyword>
<proteinExistence type="predicted"/>
<protein>
    <recommendedName>
        <fullName evidence="3">Outer membrane protein beta-barrel domain-containing protein</fullName>
    </recommendedName>
</protein>
<comment type="caution">
    <text evidence="2">The sequence shown here is derived from an EMBL/GenBank/DDBJ whole genome shotgun (WGS) entry which is preliminary data.</text>
</comment>
<accession>A0A7V5HMD3</accession>
<evidence type="ECO:0008006" key="3">
    <source>
        <dbReference type="Google" id="ProtNLM"/>
    </source>
</evidence>
<dbReference type="PROSITE" id="PS51257">
    <property type="entry name" value="PROKAR_LIPOPROTEIN"/>
    <property type="match status" value="1"/>
</dbReference>
<feature type="signal peptide" evidence="1">
    <location>
        <begin position="1"/>
        <end position="19"/>
    </location>
</feature>
<sequence>MKRFLLLVISGIVLFSACSTVPVTRYSNAYKEPGFGVGLDVAMGRELSMGISSDGSTYEDDSLEYWYPLIGISGCFNFSRNLSFTAKTYTLPFGAIGIQTGMDFIPYKSEGFAIGTDLNLSYIYTSGSYTFMSSRTDFSYSAQGILADVYFSKPLVNQKHFKLITNLGVKSMYSHLKVADSVHFNFFEAGGFVNLYTKLYFLHIVPEVALMVIQSPTNKHYLQFFPGIYIALGK</sequence>
<reference evidence="2" key="1">
    <citation type="journal article" date="2020" name="mSystems">
        <title>Genome- and Community-Level Interaction Insights into Carbon Utilization and Element Cycling Functions of Hydrothermarchaeota in Hydrothermal Sediment.</title>
        <authorList>
            <person name="Zhou Z."/>
            <person name="Liu Y."/>
            <person name="Xu W."/>
            <person name="Pan J."/>
            <person name="Luo Z.H."/>
            <person name="Li M."/>
        </authorList>
    </citation>
    <scope>NUCLEOTIDE SEQUENCE [LARGE SCALE GENOMIC DNA]</scope>
    <source>
        <strain evidence="2">HyVt-96</strain>
    </source>
</reference>
<evidence type="ECO:0000313" key="2">
    <source>
        <dbReference type="EMBL" id="HHF52924.1"/>
    </source>
</evidence>
<feature type="chain" id="PRO_5031326616" description="Outer membrane protein beta-barrel domain-containing protein" evidence="1">
    <location>
        <begin position="20"/>
        <end position="234"/>
    </location>
</feature>
<evidence type="ECO:0000256" key="1">
    <source>
        <dbReference type="SAM" id="SignalP"/>
    </source>
</evidence>
<name>A0A7V5HMD3_UNCW3</name>
<dbReference type="EMBL" id="DRTX01000060">
    <property type="protein sequence ID" value="HHF52924.1"/>
    <property type="molecule type" value="Genomic_DNA"/>
</dbReference>
<dbReference type="AlphaFoldDB" id="A0A7V5HMD3"/>
<organism evidence="2">
    <name type="scientific">candidate division WOR-3 bacterium</name>
    <dbReference type="NCBI Taxonomy" id="2052148"/>
    <lineage>
        <taxon>Bacteria</taxon>
        <taxon>Bacteria division WOR-3</taxon>
    </lineage>
</organism>